<reference evidence="2 3" key="1">
    <citation type="submission" date="2016-12" db="EMBL/GenBank/DDBJ databases">
        <title>The genomes of Aspergillus section Nigri reveals drivers in fungal speciation.</title>
        <authorList>
            <consortium name="DOE Joint Genome Institute"/>
            <person name="Vesth T.C."/>
            <person name="Nybo J."/>
            <person name="Theobald S."/>
            <person name="Brandl J."/>
            <person name="Frisvad J.C."/>
            <person name="Nielsen K.F."/>
            <person name="Lyhne E.K."/>
            <person name="Kogle M.E."/>
            <person name="Kuo A."/>
            <person name="Riley R."/>
            <person name="Clum A."/>
            <person name="Nolan M."/>
            <person name="Lipzen A."/>
            <person name="Salamov A."/>
            <person name="Henrissat B."/>
            <person name="Wiebenga A."/>
            <person name="De Vries R.P."/>
            <person name="Grigoriev I.V."/>
            <person name="Mortensen U.H."/>
            <person name="Andersen M.R."/>
            <person name="Baker S.E."/>
        </authorList>
    </citation>
    <scope>NUCLEOTIDE SEQUENCE [LARGE SCALE GENOMIC DNA]</scope>
    <source>
        <strain evidence="2 3">IBT 23096</strain>
    </source>
</reference>
<dbReference type="OrthoDB" id="4269539at2759"/>
<dbReference type="RefSeq" id="XP_024699943.1">
    <property type="nucleotide sequence ID" value="XM_024853771.1"/>
</dbReference>
<dbReference type="AlphaFoldDB" id="A0A2I2FVJ0"/>
<comment type="caution">
    <text evidence="2">The sequence shown here is derived from an EMBL/GenBank/DDBJ whole genome shotgun (WGS) entry which is preliminary data.</text>
</comment>
<dbReference type="GeneID" id="36561469"/>
<accession>A0A2I2FVJ0</accession>
<proteinExistence type="predicted"/>
<feature type="signal peptide" evidence="1">
    <location>
        <begin position="1"/>
        <end position="19"/>
    </location>
</feature>
<organism evidence="2 3">
    <name type="scientific">Aspergillus steynii IBT 23096</name>
    <dbReference type="NCBI Taxonomy" id="1392250"/>
    <lineage>
        <taxon>Eukaryota</taxon>
        <taxon>Fungi</taxon>
        <taxon>Dikarya</taxon>
        <taxon>Ascomycota</taxon>
        <taxon>Pezizomycotina</taxon>
        <taxon>Eurotiomycetes</taxon>
        <taxon>Eurotiomycetidae</taxon>
        <taxon>Eurotiales</taxon>
        <taxon>Aspergillaceae</taxon>
        <taxon>Aspergillus</taxon>
        <taxon>Aspergillus subgen. Circumdati</taxon>
    </lineage>
</organism>
<name>A0A2I2FVJ0_9EURO</name>
<dbReference type="EMBL" id="MSFO01000009">
    <property type="protein sequence ID" value="PLB44641.1"/>
    <property type="molecule type" value="Genomic_DNA"/>
</dbReference>
<evidence type="ECO:0000256" key="1">
    <source>
        <dbReference type="SAM" id="SignalP"/>
    </source>
</evidence>
<sequence>MHPSTVLLALTTTFTLAAADSYFCRPGQDKSGFIQKAYCCTKFIDVPGNEVGKESEGCTKMGDDVRELCDDGNTPKCCYTIGPKVICTAEAHPQFGLEG</sequence>
<protein>
    <recommendedName>
        <fullName evidence="4">Hydrophobin</fullName>
    </recommendedName>
</protein>
<gene>
    <name evidence="2" type="ORF">P170DRAFT_480391</name>
</gene>
<dbReference type="Proteomes" id="UP000234275">
    <property type="component" value="Unassembled WGS sequence"/>
</dbReference>
<evidence type="ECO:0008006" key="4">
    <source>
        <dbReference type="Google" id="ProtNLM"/>
    </source>
</evidence>
<dbReference type="VEuPathDB" id="FungiDB:P170DRAFT_480391"/>
<evidence type="ECO:0000313" key="2">
    <source>
        <dbReference type="EMBL" id="PLB44641.1"/>
    </source>
</evidence>
<keyword evidence="3" id="KW-1185">Reference proteome</keyword>
<feature type="chain" id="PRO_5014171266" description="Hydrophobin" evidence="1">
    <location>
        <begin position="20"/>
        <end position="99"/>
    </location>
</feature>
<keyword evidence="1" id="KW-0732">Signal</keyword>
<evidence type="ECO:0000313" key="3">
    <source>
        <dbReference type="Proteomes" id="UP000234275"/>
    </source>
</evidence>